<evidence type="ECO:0000313" key="10">
    <source>
        <dbReference type="Proteomes" id="UP000287651"/>
    </source>
</evidence>
<dbReference type="GO" id="GO:0006886">
    <property type="term" value="P:intracellular protein transport"/>
    <property type="evidence" value="ECO:0007669"/>
    <property type="project" value="InterPro"/>
</dbReference>
<dbReference type="PANTHER" id="PTHR10639">
    <property type="entry name" value="CLATHRIN LIGHT CHAIN"/>
    <property type="match status" value="1"/>
</dbReference>
<comment type="function">
    <text evidence="1">Clathrin is the major protein of the polyhedral coat of coated pits and vesicles.</text>
</comment>
<dbReference type="GO" id="GO:0005198">
    <property type="term" value="F:structural molecule activity"/>
    <property type="evidence" value="ECO:0007669"/>
    <property type="project" value="InterPro"/>
</dbReference>
<evidence type="ECO:0000256" key="5">
    <source>
        <dbReference type="ARBA" id="ARBA00023136"/>
    </source>
</evidence>
<sequence>MSSSFDAFDGEDATPKGSSRPFDDDGYIGYDPRLPSQRFDAFPSFSPAAADGDVDEVIEEDPITTVELGGSAGFPPSPEGFGYVADPIQEFPSEPAPFSMLDSNGQGYVEVDDGGAFTSDGPTLPPPAEMQPEEGFILQEWRRLALPYNPMC</sequence>
<protein>
    <recommendedName>
        <fullName evidence="11">Clathrin light chain</fullName>
    </recommendedName>
</protein>
<evidence type="ECO:0000313" key="9">
    <source>
        <dbReference type="EMBL" id="RRT56887.1"/>
    </source>
</evidence>
<gene>
    <name evidence="9" type="ORF">B296_00011622</name>
</gene>
<evidence type="ECO:0000256" key="4">
    <source>
        <dbReference type="ARBA" id="ARBA00005263"/>
    </source>
</evidence>
<dbReference type="GO" id="GO:0032050">
    <property type="term" value="F:clathrin heavy chain binding"/>
    <property type="evidence" value="ECO:0007669"/>
    <property type="project" value="TreeGrafter"/>
</dbReference>
<accession>A0A426YYR9</accession>
<keyword evidence="7" id="KW-0968">Cytoplasmic vesicle</keyword>
<dbReference type="EMBL" id="AMZH03009422">
    <property type="protein sequence ID" value="RRT56887.1"/>
    <property type="molecule type" value="Genomic_DNA"/>
</dbReference>
<evidence type="ECO:0000256" key="2">
    <source>
        <dbReference type="ARBA" id="ARBA00004180"/>
    </source>
</evidence>
<feature type="region of interest" description="Disordered" evidence="8">
    <location>
        <begin position="67"/>
        <end position="130"/>
    </location>
</feature>
<dbReference type="AlphaFoldDB" id="A0A426YYR9"/>
<dbReference type="PANTHER" id="PTHR10639:SF7">
    <property type="entry name" value="CLATHRIN LIGHT CHAIN"/>
    <property type="match status" value="1"/>
</dbReference>
<organism evidence="9 10">
    <name type="scientific">Ensete ventricosum</name>
    <name type="common">Abyssinian banana</name>
    <name type="synonym">Musa ensete</name>
    <dbReference type="NCBI Taxonomy" id="4639"/>
    <lineage>
        <taxon>Eukaryota</taxon>
        <taxon>Viridiplantae</taxon>
        <taxon>Streptophyta</taxon>
        <taxon>Embryophyta</taxon>
        <taxon>Tracheophyta</taxon>
        <taxon>Spermatophyta</taxon>
        <taxon>Magnoliopsida</taxon>
        <taxon>Liliopsida</taxon>
        <taxon>Zingiberales</taxon>
        <taxon>Musaceae</taxon>
        <taxon>Ensete</taxon>
    </lineage>
</organism>
<keyword evidence="6" id="KW-0168">Coated pit</keyword>
<evidence type="ECO:0000256" key="8">
    <source>
        <dbReference type="SAM" id="MobiDB-lite"/>
    </source>
</evidence>
<feature type="region of interest" description="Disordered" evidence="8">
    <location>
        <begin position="1"/>
        <end position="34"/>
    </location>
</feature>
<dbReference type="GO" id="GO:0030132">
    <property type="term" value="C:clathrin coat of coated pit"/>
    <property type="evidence" value="ECO:0007669"/>
    <property type="project" value="InterPro"/>
</dbReference>
<dbReference type="GO" id="GO:0072583">
    <property type="term" value="P:clathrin-dependent endocytosis"/>
    <property type="evidence" value="ECO:0007669"/>
    <property type="project" value="TreeGrafter"/>
</dbReference>
<dbReference type="InterPro" id="IPR000996">
    <property type="entry name" value="Clathrin_L-chain"/>
</dbReference>
<evidence type="ECO:0000256" key="7">
    <source>
        <dbReference type="ARBA" id="ARBA00023329"/>
    </source>
</evidence>
<keyword evidence="5" id="KW-0472">Membrane</keyword>
<comment type="caution">
    <text evidence="9">The sequence shown here is derived from an EMBL/GenBank/DDBJ whole genome shotgun (WGS) entry which is preliminary data.</text>
</comment>
<dbReference type="Proteomes" id="UP000287651">
    <property type="component" value="Unassembled WGS sequence"/>
</dbReference>
<evidence type="ECO:0008006" key="11">
    <source>
        <dbReference type="Google" id="ProtNLM"/>
    </source>
</evidence>
<comment type="similarity">
    <text evidence="4">Belongs to the clathrin light chain family.</text>
</comment>
<evidence type="ECO:0000256" key="1">
    <source>
        <dbReference type="ARBA" id="ARBA00003913"/>
    </source>
</evidence>
<dbReference type="GO" id="GO:0030130">
    <property type="term" value="C:clathrin coat of trans-Golgi network vesicle"/>
    <property type="evidence" value="ECO:0007669"/>
    <property type="project" value="InterPro"/>
</dbReference>
<reference evidence="9 10" key="1">
    <citation type="journal article" date="2014" name="Agronomy (Basel)">
        <title>A Draft Genome Sequence for Ensete ventricosum, the Drought-Tolerant Tree Against Hunger.</title>
        <authorList>
            <person name="Harrison J."/>
            <person name="Moore K.A."/>
            <person name="Paszkiewicz K."/>
            <person name="Jones T."/>
            <person name="Grant M."/>
            <person name="Ambacheew D."/>
            <person name="Muzemil S."/>
            <person name="Studholme D.J."/>
        </authorList>
    </citation>
    <scope>NUCLEOTIDE SEQUENCE [LARGE SCALE GENOMIC DNA]</scope>
</reference>
<evidence type="ECO:0000256" key="6">
    <source>
        <dbReference type="ARBA" id="ARBA00023176"/>
    </source>
</evidence>
<evidence type="ECO:0000256" key="3">
    <source>
        <dbReference type="ARBA" id="ARBA00004277"/>
    </source>
</evidence>
<proteinExistence type="inferred from homology"/>
<name>A0A426YYR9_ENSVE</name>
<comment type="subcellular location">
    <subcellularLocation>
        <location evidence="2">Cytoplasmic vesicle membrane</location>
        <topology evidence="2">Peripheral membrane protein</topology>
        <orientation evidence="2">Cytoplasmic side</orientation>
    </subcellularLocation>
    <subcellularLocation>
        <location evidence="3">Membrane</location>
        <location evidence="3">Coated pit</location>
        <topology evidence="3">Peripheral membrane protein</topology>
        <orientation evidence="3">Cytoplasmic side</orientation>
    </subcellularLocation>
</comment>